<evidence type="ECO:0000256" key="5">
    <source>
        <dbReference type="ARBA" id="ARBA00022475"/>
    </source>
</evidence>
<dbReference type="GO" id="GO:0006629">
    <property type="term" value="P:lipid metabolic process"/>
    <property type="evidence" value="ECO:0007669"/>
    <property type="project" value="UniProtKB-KW"/>
</dbReference>
<dbReference type="PANTHER" id="PTHR34697">
    <property type="entry name" value="PHOSPHATIDYLGLYCEROL LYSYLTRANSFERASE"/>
    <property type="match status" value="1"/>
</dbReference>
<keyword evidence="6 14" id="KW-0808">Transferase</keyword>
<keyword evidence="8 14" id="KW-1133">Transmembrane helix</keyword>
<feature type="transmembrane region" description="Helical" evidence="14">
    <location>
        <begin position="55"/>
        <end position="77"/>
    </location>
</feature>
<comment type="function">
    <text evidence="14">Catalyzes the transfer of a lysyl group from L-lysyl-tRNA(Lys) to membrane-bound phosphatidylglycerol (PG), which produces lysylphosphatidylglycerol (LPG), a major component of the bacterial membrane with a positive net charge. LPG synthesis contributes to bacterial virulence as it is involved in the resistance mechanism against cationic antimicrobial peptides (CAMP) produces by the host's immune system (defensins, cathelicidins) and by the competing microorganisms.</text>
</comment>
<evidence type="ECO:0000259" key="15">
    <source>
        <dbReference type="Pfam" id="PF09924"/>
    </source>
</evidence>
<feature type="domain" description="Phosphatidylglycerol lysyltransferase C-terminal" evidence="15">
    <location>
        <begin position="527"/>
        <end position="821"/>
    </location>
</feature>
<dbReference type="InterPro" id="IPR022791">
    <property type="entry name" value="L-PG_synthase/AglD"/>
</dbReference>
<comment type="catalytic activity">
    <reaction evidence="13 14">
        <text>L-lysyl-tRNA(Lys) + a 1,2-diacyl-sn-glycero-3-phospho-(1'-sn-glycerol) = a 1,2-diacyl-sn-glycero-3-phospho-1'-(3'-O-L-lysyl)-sn-glycerol + tRNA(Lys)</text>
        <dbReference type="Rhea" id="RHEA:10668"/>
        <dbReference type="Rhea" id="RHEA-COMP:9696"/>
        <dbReference type="Rhea" id="RHEA-COMP:9697"/>
        <dbReference type="ChEBI" id="CHEBI:64716"/>
        <dbReference type="ChEBI" id="CHEBI:75792"/>
        <dbReference type="ChEBI" id="CHEBI:78442"/>
        <dbReference type="ChEBI" id="CHEBI:78529"/>
        <dbReference type="EC" id="2.3.2.3"/>
    </reaction>
</comment>
<dbReference type="InterPro" id="IPR024320">
    <property type="entry name" value="LPG_synthase_C"/>
</dbReference>
<feature type="transmembrane region" description="Helical" evidence="14">
    <location>
        <begin position="165"/>
        <end position="183"/>
    </location>
</feature>
<dbReference type="STRING" id="208435.SAG2131"/>
<evidence type="ECO:0000256" key="13">
    <source>
        <dbReference type="ARBA" id="ARBA00047540"/>
    </source>
</evidence>
<keyword evidence="5" id="KW-1003">Cell membrane</keyword>
<dbReference type="GO" id="GO:0046677">
    <property type="term" value="P:response to antibiotic"/>
    <property type="evidence" value="ECO:0007669"/>
    <property type="project" value="UniProtKB-KW"/>
</dbReference>
<dbReference type="PANTHER" id="PTHR34697:SF2">
    <property type="entry name" value="PHOSPHATIDYLGLYCEROL LYSYLTRANSFERASE"/>
    <property type="match status" value="1"/>
</dbReference>
<dbReference type="Proteomes" id="UP000000821">
    <property type="component" value="Chromosome"/>
</dbReference>
<dbReference type="PATRIC" id="fig|208435.3.peg.2134"/>
<evidence type="ECO:0000256" key="10">
    <source>
        <dbReference type="ARBA" id="ARBA00023136"/>
    </source>
</evidence>
<dbReference type="KEGG" id="sag:SAG2131"/>
<name>Q8DWT2_STRA5</name>
<gene>
    <name evidence="14" type="primary">mprF</name>
    <name evidence="16" type="ordered locus">SAG2131</name>
</gene>
<sequence>MLKKLIEKVKSLTSVIKIVFFISVLVLIIVEMIHLKRTISVEQLKSVFGQLSPMNLFLIILVGVIAVLPTTGYDFVLNGLLRTDKSKRYILQTSWCINTFNNLSGFGGLIDIGLRMAFYGKKGQEKSDLREVTRFLPYLISGLSFISVIALIMSHIFHAKASVDYYYLVLIGASMYFPVIYWISGHKGSHYFGDMPSSTRIKLGVVSFFEWGCAAAAFIIIGYLMGIHLPVYKILPLFCIGCAVGIVSLIPGGLGSFELVLFTGFAAEGLPKETVVAWLLLYRLAYYIIPFFAGIYFFIHYLGSQINQRYENVPKELVSTVLQTMVSHLMRILGAFLIFSTAFFENITYIMWLQKLGLDPLQEQMLWQFPGLLLGVCFILLARTIDQKVKNAFPIAIIWITLTLFYLNLGHISWRLSFWFILLLLGLLVIKPTLYKKQFIYSWEERIKDGIIIVSLMGVLFYIAGLLFPIRAHITGGSIERLHYIIAWEPIALATLILTLVYLCLVKILQGKSCQIGDVFNVDRYKKLLQAYGGSSDSGLAFLNDKRLYWYQKNGEDCVAFQFVIVNNKCLIMGEPAGDDTYIREAIESFIDDADKLDYDLVFYSIGQKLTLLLHEYGFDFMKVGEDALVNLETFTLKGNKYKPFRNALNRVEKDGFYFEVVQSPHSQELLNSLEEISNTWLEGRPEKGFSLGYFNKDYFQQAPIALVKNAEHEVVAFANIMPNYEKSIISIDLMRHDKQKIPNGVMDFLFLSLFSYYQEKGYHYFDLGMAPLSGVGRVETSFAKERMAYLVYHFGSHFYSFNGLHKYKKKFTPLWSERYISCSRSSWLICAICALLMEDSKIKIVK</sequence>
<dbReference type="Pfam" id="PF03706">
    <property type="entry name" value="LPG_synthase_TM"/>
    <property type="match status" value="1"/>
</dbReference>
<keyword evidence="7 14" id="KW-0812">Transmembrane</keyword>
<dbReference type="InterPro" id="IPR051211">
    <property type="entry name" value="PG_lysyltransferase"/>
</dbReference>
<comment type="subcellular location">
    <subcellularLocation>
        <location evidence="1 14">Cell membrane</location>
        <topology evidence="1 14">Multi-pass membrane protein</topology>
    </subcellularLocation>
</comment>
<feature type="transmembrane region" description="Helical" evidence="14">
    <location>
        <begin position="135"/>
        <end position="153"/>
    </location>
</feature>
<keyword evidence="10 14" id="KW-0472">Membrane</keyword>
<proteinExistence type="inferred from homology"/>
<feature type="transmembrane region" description="Helical" evidence="14">
    <location>
        <begin position="412"/>
        <end position="430"/>
    </location>
</feature>
<keyword evidence="9 14" id="KW-0443">Lipid metabolism</keyword>
<protein>
    <recommendedName>
        <fullName evidence="4 14">Phosphatidylglycerol lysyltransferase</fullName>
        <ecNumber evidence="3 14">2.3.2.3</ecNumber>
    </recommendedName>
    <alternativeName>
        <fullName evidence="12 14">Lysylphosphatidylglycerol synthase</fullName>
    </alternativeName>
</protein>
<feature type="transmembrane region" description="Helical" evidence="14">
    <location>
        <begin position="389"/>
        <end position="406"/>
    </location>
</feature>
<evidence type="ECO:0000256" key="2">
    <source>
        <dbReference type="ARBA" id="ARBA00008627"/>
    </source>
</evidence>
<evidence type="ECO:0000256" key="9">
    <source>
        <dbReference type="ARBA" id="ARBA00023098"/>
    </source>
</evidence>
<dbReference type="CARD" id="ARO:3003774">
    <property type="molecule name" value="Saga_mprF"/>
    <property type="mechanism identifier" value="ARO:0001001"/>
    <property type="mechanism name" value="antibiotic target alteration"/>
</dbReference>
<evidence type="ECO:0000256" key="4">
    <source>
        <dbReference type="ARBA" id="ARBA00021546"/>
    </source>
</evidence>
<evidence type="ECO:0000256" key="12">
    <source>
        <dbReference type="ARBA" id="ARBA00031899"/>
    </source>
</evidence>
<accession>Q8DWT2</accession>
<evidence type="ECO:0000256" key="11">
    <source>
        <dbReference type="ARBA" id="ARBA00023251"/>
    </source>
</evidence>
<dbReference type="NCBIfam" id="NF033480">
    <property type="entry name" value="bifunc_MprF"/>
    <property type="match status" value="1"/>
</dbReference>
<dbReference type="HOGENOM" id="CLU_008255_7_1_9"/>
<feature type="transmembrane region" description="Helical" evidence="14">
    <location>
        <begin position="12"/>
        <end position="35"/>
    </location>
</feature>
<organism evidence="16 17">
    <name type="scientific">Streptococcus agalactiae serotype V (strain ATCC BAA-611 / 2603 V/R)</name>
    <dbReference type="NCBI Taxonomy" id="208435"/>
    <lineage>
        <taxon>Bacteria</taxon>
        <taxon>Bacillati</taxon>
        <taxon>Bacillota</taxon>
        <taxon>Bacilli</taxon>
        <taxon>Lactobacillales</taxon>
        <taxon>Streptococcaceae</taxon>
        <taxon>Streptococcus</taxon>
    </lineage>
</organism>
<feature type="transmembrane region" description="Helical" evidence="14">
    <location>
        <begin position="275"/>
        <end position="299"/>
    </location>
</feature>
<keyword evidence="11 14" id="KW-0046">Antibiotic resistance</keyword>
<feature type="transmembrane region" description="Helical" evidence="14">
    <location>
        <begin position="89"/>
        <end position="110"/>
    </location>
</feature>
<evidence type="ECO:0000256" key="7">
    <source>
        <dbReference type="ARBA" id="ARBA00022692"/>
    </source>
</evidence>
<dbReference type="SUPFAM" id="SSF55729">
    <property type="entry name" value="Acyl-CoA N-acyltransferases (Nat)"/>
    <property type="match status" value="1"/>
</dbReference>
<evidence type="ECO:0000256" key="14">
    <source>
        <dbReference type="RuleBase" id="RU363042"/>
    </source>
</evidence>
<keyword evidence="17" id="KW-1185">Reference proteome</keyword>
<evidence type="ECO:0000256" key="3">
    <source>
        <dbReference type="ARBA" id="ARBA00012014"/>
    </source>
</evidence>
<evidence type="ECO:0000313" key="16">
    <source>
        <dbReference type="EMBL" id="AAN00989.1"/>
    </source>
</evidence>
<feature type="transmembrane region" description="Helical" evidence="14">
    <location>
        <begin position="451"/>
        <end position="470"/>
    </location>
</feature>
<feature type="transmembrane region" description="Helical" evidence="14">
    <location>
        <begin position="203"/>
        <end position="227"/>
    </location>
</feature>
<evidence type="ECO:0000256" key="6">
    <source>
        <dbReference type="ARBA" id="ARBA00022679"/>
    </source>
</evidence>
<dbReference type="InterPro" id="IPR016181">
    <property type="entry name" value="Acyl_CoA_acyltransferase"/>
</dbReference>
<evidence type="ECO:0000313" key="17">
    <source>
        <dbReference type="Proteomes" id="UP000000821"/>
    </source>
</evidence>
<dbReference type="Pfam" id="PF09924">
    <property type="entry name" value="LPG_synthase_C"/>
    <property type="match status" value="1"/>
</dbReference>
<feature type="transmembrane region" description="Helical" evidence="14">
    <location>
        <begin position="332"/>
        <end position="353"/>
    </location>
</feature>
<dbReference type="GO" id="GO:0005886">
    <property type="term" value="C:plasma membrane"/>
    <property type="evidence" value="ECO:0007669"/>
    <property type="project" value="UniProtKB-SubCell"/>
</dbReference>
<reference evidence="16 17" key="1">
    <citation type="journal article" date="2002" name="Proc. Natl. Acad. Sci. U.S.A.">
        <title>Complete genome sequence and comparative genomic analysis of an emerging human pathogen, serotype V Streptococcus agalactiae.</title>
        <authorList>
            <person name="Tettelin H."/>
            <person name="Masignani V."/>
            <person name="Cieslewicz M.J."/>
            <person name="Eisen J.A."/>
            <person name="Peterson S."/>
            <person name="Wessels M.R."/>
            <person name="Paulsen I.T."/>
            <person name="Nelson K.E."/>
            <person name="Margarit I."/>
            <person name="Read T.D."/>
            <person name="Madoff L.C."/>
            <person name="Wolf A.M."/>
            <person name="Beanan M.J."/>
            <person name="Brinkac L.M."/>
            <person name="Daugherty S.C."/>
            <person name="DeBoy R.T."/>
            <person name="Durkin S."/>
            <person name="Kolonay J.F."/>
            <person name="Umayam L.A."/>
            <person name="Madupu R."/>
            <person name="Lewis M.R."/>
            <person name="Radune D."/>
            <person name="Fedorova N.B."/>
            <person name="Scanlan D."/>
            <person name="Khouri H."/>
            <person name="Mulligan S."/>
            <person name="Carty H.A."/>
            <person name="Cline R.T."/>
            <person name="Gill J."/>
            <person name="Scarselli M."/>
            <person name="Mora M."/>
            <person name="Iacobini E.T."/>
            <person name="Brettoni C."/>
            <person name="Galli G."/>
            <person name="Mariani M."/>
            <person name="Vegni F."/>
            <person name="Maione D."/>
            <person name="Rinaudo D."/>
            <person name="Rappuoli R."/>
            <person name="Telford J.L."/>
            <person name="Kasper D.L."/>
            <person name="Grandi G."/>
            <person name="Fraser C.M."/>
        </authorList>
    </citation>
    <scope>NUCLEOTIDE SEQUENCE [LARGE SCALE GENOMIC DNA]</scope>
    <source>
        <strain evidence="17">ATCC BAA-611 / 2603 V/R</strain>
    </source>
</reference>
<dbReference type="GO" id="GO:0050071">
    <property type="term" value="F:phosphatidylglycerol lysyltransferase activity"/>
    <property type="evidence" value="ECO:0007669"/>
    <property type="project" value="UniProtKB-EC"/>
</dbReference>
<evidence type="ECO:0000256" key="8">
    <source>
        <dbReference type="ARBA" id="ARBA00022989"/>
    </source>
</evidence>
<feature type="transmembrane region" description="Helical" evidence="14">
    <location>
        <begin position="482"/>
        <end position="505"/>
    </location>
</feature>
<evidence type="ECO:0000256" key="1">
    <source>
        <dbReference type="ARBA" id="ARBA00004651"/>
    </source>
</evidence>
<dbReference type="EC" id="2.3.2.3" evidence="3 14"/>
<feature type="transmembrane region" description="Helical" evidence="14">
    <location>
        <begin position="365"/>
        <end position="382"/>
    </location>
</feature>
<dbReference type="GO" id="GO:0055091">
    <property type="term" value="P:phospholipid homeostasis"/>
    <property type="evidence" value="ECO:0007669"/>
    <property type="project" value="TreeGrafter"/>
</dbReference>
<dbReference type="AlphaFoldDB" id="Q8DWT2"/>
<dbReference type="OrthoDB" id="145485at2"/>
<dbReference type="EMBL" id="AE009948">
    <property type="protein sequence ID" value="AAN00989.1"/>
    <property type="molecule type" value="Genomic_DNA"/>
</dbReference>
<feature type="transmembrane region" description="Helical" evidence="14">
    <location>
        <begin position="234"/>
        <end position="255"/>
    </location>
</feature>
<comment type="similarity">
    <text evidence="2 14">Belongs to the LPG synthase family.</text>
</comment>